<proteinExistence type="predicted"/>
<protein>
    <submittedName>
        <fullName evidence="2">Uncharacterized protein</fullName>
    </submittedName>
</protein>
<organism evidence="1 2">
    <name type="scientific">Romanomermis culicivorax</name>
    <name type="common">Nematode worm</name>
    <dbReference type="NCBI Taxonomy" id="13658"/>
    <lineage>
        <taxon>Eukaryota</taxon>
        <taxon>Metazoa</taxon>
        <taxon>Ecdysozoa</taxon>
        <taxon>Nematoda</taxon>
        <taxon>Enoplea</taxon>
        <taxon>Dorylaimia</taxon>
        <taxon>Mermithida</taxon>
        <taxon>Mermithoidea</taxon>
        <taxon>Mermithidae</taxon>
        <taxon>Romanomermis</taxon>
    </lineage>
</organism>
<dbReference type="WBParaSite" id="nRc.2.0.1.t01318-RA">
    <property type="protein sequence ID" value="nRc.2.0.1.t01318-RA"/>
    <property type="gene ID" value="nRc.2.0.1.g01318"/>
</dbReference>
<accession>A0A915HI52</accession>
<dbReference type="AlphaFoldDB" id="A0A915HI52"/>
<evidence type="ECO:0000313" key="1">
    <source>
        <dbReference type="Proteomes" id="UP000887565"/>
    </source>
</evidence>
<evidence type="ECO:0000313" key="2">
    <source>
        <dbReference type="WBParaSite" id="nRc.2.0.1.t01318-RA"/>
    </source>
</evidence>
<sequence length="103" mass="11895">MSAPLVVQFSDLHDDFPMRLAINRVPNKNYRSIENQKFNMIHRKLYSVAKRNASMGMGKAKIIEKTSCFVDLKRTASIPEGYSRNLDCLNDEKQKIDVEVNFN</sequence>
<keyword evidence="1" id="KW-1185">Reference proteome</keyword>
<name>A0A915HI52_ROMCU</name>
<dbReference type="Proteomes" id="UP000887565">
    <property type="component" value="Unplaced"/>
</dbReference>
<reference evidence="2" key="1">
    <citation type="submission" date="2022-11" db="UniProtKB">
        <authorList>
            <consortium name="WormBaseParasite"/>
        </authorList>
    </citation>
    <scope>IDENTIFICATION</scope>
</reference>